<accession>A0AAN9N2T7</accession>
<dbReference type="Proteomes" id="UP001367508">
    <property type="component" value="Unassembled WGS sequence"/>
</dbReference>
<dbReference type="AlphaFoldDB" id="A0AAN9N2T7"/>
<reference evidence="1 2" key="1">
    <citation type="submission" date="2024-01" db="EMBL/GenBank/DDBJ databases">
        <title>The genomes of 5 underutilized Papilionoideae crops provide insights into root nodulation and disease resistanc.</title>
        <authorList>
            <person name="Jiang F."/>
        </authorList>
    </citation>
    <scope>NUCLEOTIDE SEQUENCE [LARGE SCALE GENOMIC DNA]</scope>
    <source>
        <strain evidence="1">LVBAO_FW01</strain>
        <tissue evidence="1">Leaves</tissue>
    </source>
</reference>
<dbReference type="InterPro" id="IPR004252">
    <property type="entry name" value="Probable_transposase_24"/>
</dbReference>
<name>A0AAN9N2T7_CANGL</name>
<dbReference type="Pfam" id="PF03004">
    <property type="entry name" value="Transposase_24"/>
    <property type="match status" value="1"/>
</dbReference>
<gene>
    <name evidence="1" type="ORF">VNO77_05057</name>
</gene>
<organism evidence="1 2">
    <name type="scientific">Canavalia gladiata</name>
    <name type="common">Sword bean</name>
    <name type="synonym">Dolichos gladiatus</name>
    <dbReference type="NCBI Taxonomy" id="3824"/>
    <lineage>
        <taxon>Eukaryota</taxon>
        <taxon>Viridiplantae</taxon>
        <taxon>Streptophyta</taxon>
        <taxon>Embryophyta</taxon>
        <taxon>Tracheophyta</taxon>
        <taxon>Spermatophyta</taxon>
        <taxon>Magnoliopsida</taxon>
        <taxon>eudicotyledons</taxon>
        <taxon>Gunneridae</taxon>
        <taxon>Pentapetalae</taxon>
        <taxon>rosids</taxon>
        <taxon>fabids</taxon>
        <taxon>Fabales</taxon>
        <taxon>Fabaceae</taxon>
        <taxon>Papilionoideae</taxon>
        <taxon>50 kb inversion clade</taxon>
        <taxon>NPAAA clade</taxon>
        <taxon>indigoferoid/millettioid clade</taxon>
        <taxon>Phaseoleae</taxon>
        <taxon>Canavalia</taxon>
    </lineage>
</organism>
<sequence>MNKVRTGKDKGVWITPEVRQQLELHWAGQDFQKRSTIGKKNRACDSGASNYTGGSVSVAVHRNRMSKELERAPTAFDIMERTKKNKAGEWINNKTKNVAVMPLHFKEVQTIPQLEIDAPPLTVDLGQTVEMRSHLSAQSPHLPLT</sequence>
<dbReference type="EMBL" id="JAYMYQ010000001">
    <property type="protein sequence ID" value="KAK7362932.1"/>
    <property type="molecule type" value="Genomic_DNA"/>
</dbReference>
<comment type="caution">
    <text evidence="1">The sequence shown here is derived from an EMBL/GenBank/DDBJ whole genome shotgun (WGS) entry which is preliminary data.</text>
</comment>
<protein>
    <submittedName>
        <fullName evidence="1">Uncharacterized protein</fullName>
    </submittedName>
</protein>
<keyword evidence="2" id="KW-1185">Reference proteome</keyword>
<proteinExistence type="predicted"/>
<evidence type="ECO:0000313" key="2">
    <source>
        <dbReference type="Proteomes" id="UP001367508"/>
    </source>
</evidence>
<evidence type="ECO:0000313" key="1">
    <source>
        <dbReference type="EMBL" id="KAK7362932.1"/>
    </source>
</evidence>